<evidence type="ECO:0000256" key="3">
    <source>
        <dbReference type="ARBA" id="ARBA00012485"/>
    </source>
</evidence>
<dbReference type="Gene3D" id="3.90.1750.10">
    <property type="entry name" value="Hect, E3 ligase catalytic domains"/>
    <property type="match status" value="1"/>
</dbReference>
<keyword evidence="4" id="KW-0808">Transferase</keyword>
<dbReference type="EMBL" id="DF237500">
    <property type="protein sequence ID" value="GAQ89687.1"/>
    <property type="molecule type" value="Genomic_DNA"/>
</dbReference>
<comment type="pathway">
    <text evidence="2">Protein modification; protein ubiquitination.</text>
</comment>
<dbReference type="Pfam" id="PF00632">
    <property type="entry name" value="HECT"/>
    <property type="match status" value="1"/>
</dbReference>
<dbReference type="Gene3D" id="3.30.2160.10">
    <property type="entry name" value="Hect, E3 ligase catalytic domain"/>
    <property type="match status" value="1"/>
</dbReference>
<dbReference type="EC" id="2.3.2.26" evidence="3"/>
<comment type="catalytic activity">
    <reaction evidence="1">
        <text>S-ubiquitinyl-[E2 ubiquitin-conjugating enzyme]-L-cysteine + [acceptor protein]-L-lysine = [E2 ubiquitin-conjugating enzyme]-L-cysteine + N(6)-ubiquitinyl-[acceptor protein]-L-lysine.</text>
        <dbReference type="EC" id="2.3.2.26"/>
    </reaction>
</comment>
<evidence type="ECO:0000259" key="7">
    <source>
        <dbReference type="PROSITE" id="PS50237"/>
    </source>
</evidence>
<dbReference type="PANTHER" id="PTHR11254">
    <property type="entry name" value="HECT DOMAIN UBIQUITIN-PROTEIN LIGASE"/>
    <property type="match status" value="1"/>
</dbReference>
<accession>A0A1Y1IM59</accession>
<evidence type="ECO:0000256" key="5">
    <source>
        <dbReference type="ARBA" id="ARBA00022786"/>
    </source>
</evidence>
<evidence type="ECO:0000256" key="6">
    <source>
        <dbReference type="PROSITE-ProRule" id="PRU00104"/>
    </source>
</evidence>
<evidence type="ECO:0000313" key="9">
    <source>
        <dbReference type="Proteomes" id="UP000054558"/>
    </source>
</evidence>
<evidence type="ECO:0000256" key="2">
    <source>
        <dbReference type="ARBA" id="ARBA00004906"/>
    </source>
</evidence>
<dbReference type="SMART" id="SM00119">
    <property type="entry name" value="HECTc"/>
    <property type="match status" value="1"/>
</dbReference>
<dbReference type="Proteomes" id="UP000054558">
    <property type="component" value="Unassembled WGS sequence"/>
</dbReference>
<sequence>MCEAAVFFTCEGKHLSKEWQTLGGVPVRAGSTLVMRVRLRSTSCRTVAEHSAKLQELAKKMVQGQRTDAMVGTFLMTLNLHLLTPGQKDHDAEHRVATFVGTGGLEAITSLLGSNSSFVALYTVQLLCKHLADASLIAVLTGWHLLDALLDRCSDAARSDSVLSNYLRDLFNRLCGPSAIQKTFLQLTSDQNCGGVRFAAVFAKLAARLGVLIQRDAACLGQGSPLPAPEFPSLKEVSGVLDRLQRSGYLDEQYEKCREELCVQLSPAVEALLGDAIEATGHREYARQIVAAALDPTKQRAIPLSRSLTLRGLPPTFFEHLVGCLRALTKAASGRPDLEAKVRDLLSENSNPLEDLLTLQVPGTFTASEHLRCVFELPYRDLWPLHLKESCLRDYLPFPLPVSGHRVDVRRGSQTLADAFSGIEEGFDARTLSMGIVASFQNEAGLGPGVIREFFTVVSRELFNPEFALFRTAPADRNRLFPNLNSDVNPGHLSYFRFCGRFIALAIAHEMPLGITLCSALAHGLLRRPGESPGGQSVGHFAARDIDPELFESCERLLQLPESEVAQLGLTFVYTTERLGGHTEQELCRGGHDREVTAKNRAEFVNLKVRKQLLEPVRPQIAALREGLQSLLCHGGKEWREAFGILTEEEFNSLLHGSTADISIEYWMEHTTYHGYTDEHPVIQNFWLAVQSLNPDQQRNLLFFATAVRYLPSIGFAGLSERFHIHHTDAAPESLPRAHTCYFQLVLPAYGSYELMKQRLMTIVQQHVVEGFGEV</sequence>
<dbReference type="OrthoDB" id="8068875at2759"/>
<organism evidence="8 9">
    <name type="scientific">Klebsormidium nitens</name>
    <name type="common">Green alga</name>
    <name type="synonym">Ulothrix nitens</name>
    <dbReference type="NCBI Taxonomy" id="105231"/>
    <lineage>
        <taxon>Eukaryota</taxon>
        <taxon>Viridiplantae</taxon>
        <taxon>Streptophyta</taxon>
        <taxon>Klebsormidiophyceae</taxon>
        <taxon>Klebsormidiales</taxon>
        <taxon>Klebsormidiaceae</taxon>
        <taxon>Klebsormidium</taxon>
    </lineage>
</organism>
<dbReference type="PANTHER" id="PTHR11254:SF424">
    <property type="entry name" value="E3 UBIQUITIN-PROTEIN LIGASE UPL5"/>
    <property type="match status" value="1"/>
</dbReference>
<dbReference type="PROSITE" id="PS50237">
    <property type="entry name" value="HECT"/>
    <property type="match status" value="1"/>
</dbReference>
<dbReference type="InterPro" id="IPR035983">
    <property type="entry name" value="Hect_E3_ubiquitin_ligase"/>
</dbReference>
<evidence type="ECO:0000313" key="8">
    <source>
        <dbReference type="EMBL" id="GAQ89687.1"/>
    </source>
</evidence>
<dbReference type="InterPro" id="IPR000569">
    <property type="entry name" value="HECT_dom"/>
</dbReference>
<name>A0A1Y1IM59_KLENI</name>
<dbReference type="Gene3D" id="3.30.2410.10">
    <property type="entry name" value="Hect, E3 ligase catalytic domain"/>
    <property type="match status" value="1"/>
</dbReference>
<feature type="domain" description="HECT" evidence="7">
    <location>
        <begin position="428"/>
        <end position="775"/>
    </location>
</feature>
<dbReference type="STRING" id="105231.A0A1Y1IM59"/>
<dbReference type="SUPFAM" id="SSF56204">
    <property type="entry name" value="Hect, E3 ligase catalytic domain"/>
    <property type="match status" value="1"/>
</dbReference>
<keyword evidence="5 6" id="KW-0833">Ubl conjugation pathway</keyword>
<feature type="active site" description="Glycyl thioester intermediate" evidence="6">
    <location>
        <position position="741"/>
    </location>
</feature>
<dbReference type="InterPro" id="IPR050409">
    <property type="entry name" value="E3_ubiq-protein_ligase"/>
</dbReference>
<dbReference type="AlphaFoldDB" id="A0A1Y1IM59"/>
<evidence type="ECO:0000256" key="1">
    <source>
        <dbReference type="ARBA" id="ARBA00000885"/>
    </source>
</evidence>
<dbReference type="GO" id="GO:0006511">
    <property type="term" value="P:ubiquitin-dependent protein catabolic process"/>
    <property type="evidence" value="ECO:0000318"/>
    <property type="project" value="GO_Central"/>
</dbReference>
<keyword evidence="9" id="KW-1185">Reference proteome</keyword>
<reference evidence="8 9" key="1">
    <citation type="journal article" date="2014" name="Nat. Commun.">
        <title>Klebsormidium flaccidum genome reveals primary factors for plant terrestrial adaptation.</title>
        <authorList>
            <person name="Hori K."/>
            <person name="Maruyama F."/>
            <person name="Fujisawa T."/>
            <person name="Togashi T."/>
            <person name="Yamamoto N."/>
            <person name="Seo M."/>
            <person name="Sato S."/>
            <person name="Yamada T."/>
            <person name="Mori H."/>
            <person name="Tajima N."/>
            <person name="Moriyama T."/>
            <person name="Ikeuchi M."/>
            <person name="Watanabe M."/>
            <person name="Wada H."/>
            <person name="Kobayashi K."/>
            <person name="Saito M."/>
            <person name="Masuda T."/>
            <person name="Sasaki-Sekimoto Y."/>
            <person name="Mashiguchi K."/>
            <person name="Awai K."/>
            <person name="Shimojima M."/>
            <person name="Masuda S."/>
            <person name="Iwai M."/>
            <person name="Nobusawa T."/>
            <person name="Narise T."/>
            <person name="Kondo S."/>
            <person name="Saito H."/>
            <person name="Sato R."/>
            <person name="Murakawa M."/>
            <person name="Ihara Y."/>
            <person name="Oshima-Yamada Y."/>
            <person name="Ohtaka K."/>
            <person name="Satoh M."/>
            <person name="Sonobe K."/>
            <person name="Ishii M."/>
            <person name="Ohtani R."/>
            <person name="Kanamori-Sato M."/>
            <person name="Honoki R."/>
            <person name="Miyazaki D."/>
            <person name="Mochizuki H."/>
            <person name="Umetsu J."/>
            <person name="Higashi K."/>
            <person name="Shibata D."/>
            <person name="Kamiya Y."/>
            <person name="Sato N."/>
            <person name="Nakamura Y."/>
            <person name="Tabata S."/>
            <person name="Ida S."/>
            <person name="Kurokawa K."/>
            <person name="Ohta H."/>
        </authorList>
    </citation>
    <scope>NUCLEOTIDE SEQUENCE [LARGE SCALE GENOMIC DNA]</scope>
    <source>
        <strain evidence="8 9">NIES-2285</strain>
    </source>
</reference>
<protein>
    <recommendedName>
        <fullName evidence="3">HECT-type E3 ubiquitin transferase</fullName>
        <ecNumber evidence="3">2.3.2.26</ecNumber>
    </recommendedName>
</protein>
<dbReference type="GO" id="GO:0005737">
    <property type="term" value="C:cytoplasm"/>
    <property type="evidence" value="ECO:0000318"/>
    <property type="project" value="GO_Central"/>
</dbReference>
<evidence type="ECO:0000256" key="4">
    <source>
        <dbReference type="ARBA" id="ARBA00022679"/>
    </source>
</evidence>
<dbReference type="GO" id="GO:0061630">
    <property type="term" value="F:ubiquitin protein ligase activity"/>
    <property type="evidence" value="ECO:0000318"/>
    <property type="project" value="GO_Central"/>
</dbReference>
<proteinExistence type="predicted"/>
<gene>
    <name evidence="8" type="ORF">KFL_005510020</name>
</gene>